<comment type="pathway">
    <text evidence="2">Glycolipid biosynthesis; glycosylphosphatidylinositol-anchor biosynthesis.</text>
</comment>
<sequence>MAKKSKPPPPPTEPSHSAPPPPYFPFASYTAVVGVHTTLLIFAALFLPRTPDAYGLDFLKPHVDPTQLTSQDRPQHPFLEALTRSPVATLAWVCAGAVVLQGWWGGWVREWGIEWALRGVGLERRVEKTRVDERKYTNLRNAWLATGAASLLLHVVLVLLGAPLLSHVWQTYLLALLLCILIVFPPAYTVGTPRDSVVAWLTWVRIFAEFSIRTPVERAMLYPALGALAGAWLGVIPIALDWDRPWQAYPLPPALGALAGYILASIAALTASAISFFAEEHLRSVREAAAGAEEHLRSVAAGVGATAKGSVNAKKDDVEGAEWTLSSKLLVL</sequence>
<accession>A0A8H6YZT4</accession>
<protein>
    <submittedName>
        <fullName evidence="9">Phosphatidylinositol-glycan biosynthesis class F protein</fullName>
    </submittedName>
</protein>
<dbReference type="UniPathway" id="UPA00196"/>
<keyword evidence="6 8" id="KW-1133">Transmembrane helix</keyword>
<keyword evidence="3" id="KW-0337">GPI-anchor biosynthesis</keyword>
<feature type="transmembrane region" description="Helical" evidence="8">
    <location>
        <begin position="219"/>
        <end position="238"/>
    </location>
</feature>
<dbReference type="Proteomes" id="UP000623467">
    <property type="component" value="Unassembled WGS sequence"/>
</dbReference>
<dbReference type="EMBL" id="JACAZH010000006">
    <property type="protein sequence ID" value="KAF7366785.1"/>
    <property type="molecule type" value="Genomic_DNA"/>
</dbReference>
<dbReference type="OrthoDB" id="17366at2759"/>
<evidence type="ECO:0000256" key="1">
    <source>
        <dbReference type="ARBA" id="ARBA00004477"/>
    </source>
</evidence>
<feature type="transmembrane region" description="Helical" evidence="8">
    <location>
        <begin position="258"/>
        <end position="278"/>
    </location>
</feature>
<dbReference type="GO" id="GO:0006506">
    <property type="term" value="P:GPI anchor biosynthetic process"/>
    <property type="evidence" value="ECO:0007669"/>
    <property type="project" value="UniProtKB-UniPathway"/>
</dbReference>
<proteinExistence type="predicted"/>
<name>A0A8H6YZT4_9AGAR</name>
<keyword evidence="7 8" id="KW-0472">Membrane</keyword>
<organism evidence="9 10">
    <name type="scientific">Mycena sanguinolenta</name>
    <dbReference type="NCBI Taxonomy" id="230812"/>
    <lineage>
        <taxon>Eukaryota</taxon>
        <taxon>Fungi</taxon>
        <taxon>Dikarya</taxon>
        <taxon>Basidiomycota</taxon>
        <taxon>Agaricomycotina</taxon>
        <taxon>Agaricomycetes</taxon>
        <taxon>Agaricomycetidae</taxon>
        <taxon>Agaricales</taxon>
        <taxon>Marasmiineae</taxon>
        <taxon>Mycenaceae</taxon>
        <taxon>Mycena</taxon>
    </lineage>
</organism>
<evidence type="ECO:0000256" key="7">
    <source>
        <dbReference type="ARBA" id="ARBA00023136"/>
    </source>
</evidence>
<evidence type="ECO:0000256" key="3">
    <source>
        <dbReference type="ARBA" id="ARBA00022502"/>
    </source>
</evidence>
<gene>
    <name evidence="9" type="ORF">MSAN_00936800</name>
</gene>
<feature type="transmembrane region" description="Helical" evidence="8">
    <location>
        <begin position="172"/>
        <end position="191"/>
    </location>
</feature>
<dbReference type="GO" id="GO:0005789">
    <property type="term" value="C:endoplasmic reticulum membrane"/>
    <property type="evidence" value="ECO:0007669"/>
    <property type="project" value="UniProtKB-SubCell"/>
</dbReference>
<evidence type="ECO:0000256" key="5">
    <source>
        <dbReference type="ARBA" id="ARBA00022824"/>
    </source>
</evidence>
<comment type="subcellular location">
    <subcellularLocation>
        <location evidence="1">Endoplasmic reticulum membrane</location>
        <topology evidence="1">Multi-pass membrane protein</topology>
    </subcellularLocation>
</comment>
<evidence type="ECO:0000256" key="2">
    <source>
        <dbReference type="ARBA" id="ARBA00004687"/>
    </source>
</evidence>
<comment type="caution">
    <text evidence="9">The sequence shown here is derived from an EMBL/GenBank/DDBJ whole genome shotgun (WGS) entry which is preliminary data.</text>
</comment>
<evidence type="ECO:0000256" key="4">
    <source>
        <dbReference type="ARBA" id="ARBA00022692"/>
    </source>
</evidence>
<evidence type="ECO:0000256" key="6">
    <source>
        <dbReference type="ARBA" id="ARBA00022989"/>
    </source>
</evidence>
<feature type="transmembrane region" description="Helical" evidence="8">
    <location>
        <begin position="26"/>
        <end position="47"/>
    </location>
</feature>
<keyword evidence="4 8" id="KW-0812">Transmembrane</keyword>
<keyword evidence="5" id="KW-0256">Endoplasmic reticulum</keyword>
<dbReference type="Pfam" id="PF06699">
    <property type="entry name" value="PIG-F"/>
    <property type="match status" value="1"/>
</dbReference>
<evidence type="ECO:0000256" key="8">
    <source>
        <dbReference type="SAM" id="Phobius"/>
    </source>
</evidence>
<evidence type="ECO:0000313" key="10">
    <source>
        <dbReference type="Proteomes" id="UP000623467"/>
    </source>
</evidence>
<keyword evidence="10" id="KW-1185">Reference proteome</keyword>
<evidence type="ECO:0000313" key="9">
    <source>
        <dbReference type="EMBL" id="KAF7366785.1"/>
    </source>
</evidence>
<reference evidence="9" key="1">
    <citation type="submission" date="2020-05" db="EMBL/GenBank/DDBJ databases">
        <title>Mycena genomes resolve the evolution of fungal bioluminescence.</title>
        <authorList>
            <person name="Tsai I.J."/>
        </authorList>
    </citation>
    <scope>NUCLEOTIDE SEQUENCE</scope>
    <source>
        <strain evidence="9">160909Yilan</strain>
    </source>
</reference>
<dbReference type="InterPro" id="IPR009580">
    <property type="entry name" value="GPI_biosynthesis_protein_Pig-F"/>
</dbReference>
<feature type="transmembrane region" description="Helical" evidence="8">
    <location>
        <begin position="142"/>
        <end position="165"/>
    </location>
</feature>
<dbReference type="AlphaFoldDB" id="A0A8H6YZT4"/>